<gene>
    <name evidence="1" type="ORF">J8C06_03625</name>
</gene>
<accession>A0ABX8BD02</accession>
<evidence type="ECO:0000313" key="2">
    <source>
        <dbReference type="Proteomes" id="UP000676506"/>
    </source>
</evidence>
<name>A0ABX8BD02_9BACT</name>
<dbReference type="Proteomes" id="UP000676506">
    <property type="component" value="Chromosome 1"/>
</dbReference>
<protein>
    <submittedName>
        <fullName evidence="1">Uncharacterized protein</fullName>
    </submittedName>
</protein>
<keyword evidence="2" id="KW-1185">Reference proteome</keyword>
<proteinExistence type="predicted"/>
<sequence>MDIESLFRLPEDPDQVSVPARMWLCPDCGNVHLALGGAYYTFSPEQFRYFVKAVNACAVHYGLSQVGFAETLRRCCETNAFGRQN</sequence>
<organism evidence="1 2">
    <name type="scientific">Chloracidobacterium validum</name>
    <dbReference type="NCBI Taxonomy" id="2821543"/>
    <lineage>
        <taxon>Bacteria</taxon>
        <taxon>Pseudomonadati</taxon>
        <taxon>Acidobacteriota</taxon>
        <taxon>Terriglobia</taxon>
        <taxon>Terriglobales</taxon>
        <taxon>Acidobacteriaceae</taxon>
        <taxon>Chloracidobacterium</taxon>
    </lineage>
</organism>
<reference evidence="1 2" key="1">
    <citation type="submission" date="2021-03" db="EMBL/GenBank/DDBJ databases">
        <title>Genomic and phenotypic characterization of Chloracidobacterium isolates provides evidence for multiple species.</title>
        <authorList>
            <person name="Saini M.K."/>
            <person name="Costas A.M.G."/>
            <person name="Tank M."/>
            <person name="Bryant D.A."/>
        </authorList>
    </citation>
    <scope>NUCLEOTIDE SEQUENCE [LARGE SCALE GENOMIC DNA]</scope>
    <source>
        <strain evidence="1 2">BV2-C</strain>
    </source>
</reference>
<evidence type="ECO:0000313" key="1">
    <source>
        <dbReference type="EMBL" id="QUW03539.1"/>
    </source>
</evidence>
<dbReference type="RefSeq" id="WP_211429429.1">
    <property type="nucleotide sequence ID" value="NZ_CP072648.1"/>
</dbReference>
<dbReference type="EMBL" id="CP072648">
    <property type="protein sequence ID" value="QUW03539.1"/>
    <property type="molecule type" value="Genomic_DNA"/>
</dbReference>